<name>A0A9E5MPG4_9GAMM</name>
<protein>
    <submittedName>
        <fullName evidence="1">Uncharacterized protein</fullName>
    </submittedName>
</protein>
<gene>
    <name evidence="1" type="ORF">G8770_21230</name>
</gene>
<dbReference type="RefSeq" id="WP_167191739.1">
    <property type="nucleotide sequence ID" value="NZ_JAAONZ010000024.1"/>
</dbReference>
<dbReference type="AlphaFoldDB" id="A0A9E5MPG4"/>
<comment type="caution">
    <text evidence="1">The sequence shown here is derived from an EMBL/GenBank/DDBJ whole genome shotgun (WGS) entry which is preliminary data.</text>
</comment>
<reference evidence="1" key="1">
    <citation type="submission" date="2020-03" db="EMBL/GenBank/DDBJ databases">
        <authorList>
            <person name="Guo F."/>
        </authorList>
    </citation>
    <scope>NUCLEOTIDE SEQUENCE</scope>
    <source>
        <strain evidence="1">JCM 30134</strain>
    </source>
</reference>
<organism evidence="1 2">
    <name type="scientific">Pseudomaricurvus hydrocarbonicus</name>
    <dbReference type="NCBI Taxonomy" id="1470433"/>
    <lineage>
        <taxon>Bacteria</taxon>
        <taxon>Pseudomonadati</taxon>
        <taxon>Pseudomonadota</taxon>
        <taxon>Gammaproteobacteria</taxon>
        <taxon>Cellvibrionales</taxon>
        <taxon>Cellvibrionaceae</taxon>
        <taxon>Pseudomaricurvus</taxon>
    </lineage>
</organism>
<sequence>MNDRTFDEWYVETSRSDRPRRAFLADSLPADGSKLDAADGSKLDAADGSKLDARYTGLLSKGDLTWVSVVHDPAAQSPQVIINSTCVREHVRDL</sequence>
<dbReference type="Proteomes" id="UP000787472">
    <property type="component" value="Unassembled WGS sequence"/>
</dbReference>
<evidence type="ECO:0000313" key="2">
    <source>
        <dbReference type="Proteomes" id="UP000787472"/>
    </source>
</evidence>
<evidence type="ECO:0000313" key="1">
    <source>
        <dbReference type="EMBL" id="NHO68079.1"/>
    </source>
</evidence>
<accession>A0A9E5MPG4</accession>
<proteinExistence type="predicted"/>
<dbReference type="EMBL" id="JAAONZ010000024">
    <property type="protein sequence ID" value="NHO68079.1"/>
    <property type="molecule type" value="Genomic_DNA"/>
</dbReference>
<keyword evidence="2" id="KW-1185">Reference proteome</keyword>